<gene>
    <name evidence="1" type="ORF">Salmuc_00824</name>
</gene>
<dbReference type="SMART" id="SM00671">
    <property type="entry name" value="SEL1"/>
    <property type="match status" value="1"/>
</dbReference>
<dbReference type="Proteomes" id="UP000015347">
    <property type="component" value="Unassembled WGS sequence"/>
</dbReference>
<name>S9R231_9RHOB</name>
<dbReference type="Gene3D" id="1.25.40.10">
    <property type="entry name" value="Tetratricopeptide repeat domain"/>
    <property type="match status" value="1"/>
</dbReference>
<dbReference type="HOGENOM" id="CLU_936547_0_0_5"/>
<evidence type="ECO:0000313" key="1">
    <source>
        <dbReference type="EMBL" id="EPX86008.1"/>
    </source>
</evidence>
<dbReference type="InterPro" id="IPR006597">
    <property type="entry name" value="Sel1-like"/>
</dbReference>
<reference evidence="2" key="1">
    <citation type="journal article" date="2014" name="Stand. Genomic Sci.">
        <title>Genome sequence of the exopolysaccharide-producing Salipiger mucosus type strain (DSM 16094(T)), a moderately halophilic member of the Roseobacter clade.</title>
        <authorList>
            <person name="Riedel T."/>
            <person name="Spring S."/>
            <person name="Fiebig A."/>
            <person name="Petersen J."/>
            <person name="Kyrpides N.C."/>
            <person name="Goker M."/>
            <person name="Klenk H.P."/>
        </authorList>
    </citation>
    <scope>NUCLEOTIDE SEQUENCE [LARGE SCALE GENOMIC DNA]</scope>
    <source>
        <strain evidence="2">DSM 16094</strain>
    </source>
</reference>
<keyword evidence="2" id="KW-1185">Reference proteome</keyword>
<proteinExistence type="predicted"/>
<dbReference type="Pfam" id="PF08238">
    <property type="entry name" value="Sel1"/>
    <property type="match status" value="1"/>
</dbReference>
<protein>
    <recommendedName>
        <fullName evidence="3">TPR repeat protein, SEL1 subfamily</fullName>
    </recommendedName>
</protein>
<dbReference type="STRING" id="1123237.Salmuc_00824"/>
<dbReference type="EMBL" id="APVH01000005">
    <property type="protein sequence ID" value="EPX86008.1"/>
    <property type="molecule type" value="Genomic_DNA"/>
</dbReference>
<accession>S9R231</accession>
<evidence type="ECO:0008006" key="3">
    <source>
        <dbReference type="Google" id="ProtNLM"/>
    </source>
</evidence>
<dbReference type="SUPFAM" id="SSF81901">
    <property type="entry name" value="HCP-like"/>
    <property type="match status" value="1"/>
</dbReference>
<dbReference type="AlphaFoldDB" id="S9R231"/>
<organism evidence="1 2">
    <name type="scientific">Salipiger mucosus DSM 16094</name>
    <dbReference type="NCBI Taxonomy" id="1123237"/>
    <lineage>
        <taxon>Bacteria</taxon>
        <taxon>Pseudomonadati</taxon>
        <taxon>Pseudomonadota</taxon>
        <taxon>Alphaproteobacteria</taxon>
        <taxon>Rhodobacterales</taxon>
        <taxon>Roseobacteraceae</taxon>
        <taxon>Salipiger</taxon>
    </lineage>
</organism>
<comment type="caution">
    <text evidence="1">The sequence shown here is derived from an EMBL/GenBank/DDBJ whole genome shotgun (WGS) entry which is preliminary data.</text>
</comment>
<dbReference type="InterPro" id="IPR011990">
    <property type="entry name" value="TPR-like_helical_dom_sf"/>
</dbReference>
<evidence type="ECO:0000313" key="2">
    <source>
        <dbReference type="Proteomes" id="UP000015347"/>
    </source>
</evidence>
<dbReference type="eggNOG" id="COG0790">
    <property type="taxonomic scope" value="Bacteria"/>
</dbReference>
<sequence>MEVMVAHLEQAAEAGLPYAMLELAEVLERGGIVERDLDRARELYRVAADKGDKTALIRLVNMERKLGGDPAKARARVIDALRRLTETEEPPAWAFMQLGDEVLARDGRWAGEQVATENYRRALELDPEHTPARIRLAQFESRYIETPQDFETVASKLRHAVRAEGLTSPMQDLGNAFLCRQPTAPELGSATYWRQMEAFSGDSSIEPTMRQLRRLTAESDPLVYAQLQAQAINARSRSTANFLEIAGRDRIGEPFSGLRAVTRRQSDRFLQSQAKVDRRLGRLQKAKSHLEAALEAD</sequence>